<dbReference type="InterPro" id="IPR020846">
    <property type="entry name" value="MFS_dom"/>
</dbReference>
<dbReference type="PANTHER" id="PTHR11662">
    <property type="entry name" value="SOLUTE CARRIER FAMILY 17"/>
    <property type="match status" value="1"/>
</dbReference>
<evidence type="ECO:0000256" key="7">
    <source>
        <dbReference type="SAM" id="Phobius"/>
    </source>
</evidence>
<dbReference type="RefSeq" id="XP_030377864.1">
    <property type="nucleotide sequence ID" value="XM_030522004.1"/>
</dbReference>
<protein>
    <submittedName>
        <fullName evidence="10">Inorganic phosphate cotransporter isoform X1</fullName>
    </submittedName>
</protein>
<feature type="transmembrane region" description="Helical" evidence="7">
    <location>
        <begin position="148"/>
        <end position="175"/>
    </location>
</feature>
<dbReference type="PANTHER" id="PTHR11662:SF415">
    <property type="entry name" value="AT30085P-RELATED"/>
    <property type="match status" value="1"/>
</dbReference>
<feature type="transmembrane region" description="Helical" evidence="7">
    <location>
        <begin position="406"/>
        <end position="425"/>
    </location>
</feature>
<gene>
    <name evidence="10" type="primary">LOC115626611</name>
</gene>
<evidence type="ECO:0000313" key="9">
    <source>
        <dbReference type="Proteomes" id="UP000504634"/>
    </source>
</evidence>
<dbReference type="FunFam" id="1.20.1250.20:FF:000423">
    <property type="entry name" value="Putative inorganic phosphate cotransporter-like Protein"/>
    <property type="match status" value="1"/>
</dbReference>
<dbReference type="Gene3D" id="1.20.1250.20">
    <property type="entry name" value="MFS general substrate transporter like domains"/>
    <property type="match status" value="1"/>
</dbReference>
<dbReference type="CDD" id="cd17318">
    <property type="entry name" value="MFS_SLC17"/>
    <property type="match status" value="1"/>
</dbReference>
<name>A0A6J2TP93_DROLE</name>
<evidence type="ECO:0000256" key="3">
    <source>
        <dbReference type="ARBA" id="ARBA00022692"/>
    </source>
</evidence>
<feature type="transmembrane region" description="Helical" evidence="7">
    <location>
        <begin position="214"/>
        <end position="235"/>
    </location>
</feature>
<feature type="transmembrane region" description="Helical" evidence="7">
    <location>
        <begin position="315"/>
        <end position="339"/>
    </location>
</feature>
<dbReference type="OrthoDB" id="2985014at2759"/>
<keyword evidence="6 7" id="KW-0472">Membrane</keyword>
<dbReference type="FunFam" id="1.20.1250.20:FF:000003">
    <property type="entry name" value="Solute carrier family 17 member 3"/>
    <property type="match status" value="1"/>
</dbReference>
<dbReference type="GO" id="GO:0006820">
    <property type="term" value="P:monoatomic anion transport"/>
    <property type="evidence" value="ECO:0007669"/>
    <property type="project" value="TreeGrafter"/>
</dbReference>
<feature type="transmembrane region" description="Helical" evidence="7">
    <location>
        <begin position="376"/>
        <end position="394"/>
    </location>
</feature>
<evidence type="ECO:0000256" key="1">
    <source>
        <dbReference type="ARBA" id="ARBA00004141"/>
    </source>
</evidence>
<sequence length="483" mass="53087">MEEDPRPSWGQKCSPYCLLPQRVTCALMGFLAVLFAFTNRISMSYAITRLVIPVNRTEGNDTDSKFEEVCPKEEVEESKAASTGTYDWSEQLQGYILSSFYIGYLISQVPGGILADKIGYKWVLGLSVFISGLCTVISPITITVGGAYALIVVRIIMGLSQGPIFPAMTVMLSVWVPARERGTLGTLCYSGSTVGIIVSNAVSGVLLFSLAWPWTFYFFGSLSIIWFVVFVLVCYEHPATHPFISLKEREYLNSTIVTLKKEKPPIPWKPMLLSMVMLSVLISQLGHDWGYYVMITCLPKYMSDVLQFSIRSNGLYTALPYVAMWIATILSGLAADWIIRTGKMSMTNERKLATFVAAVGPGLFMVVASYAGCNKLLVVGLLILCMFTMGPYYAGQKLSAIDLSPCYSGTIMAIANGLGSVSGIISPSIVGAMTPNATMNEWRVVFWVSFAIITFSGVAFAIWGSGDVQKYDPTYKEPETEQK</sequence>
<keyword evidence="5 7" id="KW-1133">Transmembrane helix</keyword>
<feature type="transmembrane region" description="Helical" evidence="7">
    <location>
        <begin position="187"/>
        <end position="208"/>
    </location>
</feature>
<dbReference type="InterPro" id="IPR011701">
    <property type="entry name" value="MFS"/>
</dbReference>
<organism evidence="9 10">
    <name type="scientific">Drosophila lebanonensis</name>
    <name type="common">Fruit fly</name>
    <name type="synonym">Scaptodrosophila lebanonensis</name>
    <dbReference type="NCBI Taxonomy" id="7225"/>
    <lineage>
        <taxon>Eukaryota</taxon>
        <taxon>Metazoa</taxon>
        <taxon>Ecdysozoa</taxon>
        <taxon>Arthropoda</taxon>
        <taxon>Hexapoda</taxon>
        <taxon>Insecta</taxon>
        <taxon>Pterygota</taxon>
        <taxon>Neoptera</taxon>
        <taxon>Endopterygota</taxon>
        <taxon>Diptera</taxon>
        <taxon>Brachycera</taxon>
        <taxon>Muscomorpha</taxon>
        <taxon>Ephydroidea</taxon>
        <taxon>Drosophilidae</taxon>
        <taxon>Scaptodrosophila</taxon>
    </lineage>
</organism>
<keyword evidence="9" id="KW-1185">Reference proteome</keyword>
<evidence type="ECO:0000313" key="10">
    <source>
        <dbReference type="RefSeq" id="XP_030377864.1"/>
    </source>
</evidence>
<evidence type="ECO:0000256" key="2">
    <source>
        <dbReference type="ARBA" id="ARBA00022448"/>
    </source>
</evidence>
<comment type="subcellular location">
    <subcellularLocation>
        <location evidence="1">Membrane</location>
        <topology evidence="1">Multi-pass membrane protein</topology>
    </subcellularLocation>
</comment>
<keyword evidence="2" id="KW-0813">Transport</keyword>
<feature type="transmembrane region" description="Helical" evidence="7">
    <location>
        <begin position="20"/>
        <end position="39"/>
    </location>
</feature>
<evidence type="ECO:0000256" key="6">
    <source>
        <dbReference type="ARBA" id="ARBA00023136"/>
    </source>
</evidence>
<evidence type="ECO:0000256" key="5">
    <source>
        <dbReference type="ARBA" id="ARBA00022989"/>
    </source>
</evidence>
<dbReference type="AlphaFoldDB" id="A0A6J2TP93"/>
<dbReference type="GeneID" id="115626611"/>
<dbReference type="PROSITE" id="PS50850">
    <property type="entry name" value="MFS"/>
    <property type="match status" value="1"/>
</dbReference>
<feature type="domain" description="Major facilitator superfamily (MFS) profile" evidence="8">
    <location>
        <begin position="24"/>
        <end position="469"/>
    </location>
</feature>
<evidence type="ECO:0000256" key="4">
    <source>
        <dbReference type="ARBA" id="ARBA00022847"/>
    </source>
</evidence>
<proteinExistence type="predicted"/>
<keyword evidence="4" id="KW-0769">Symport</keyword>
<reference evidence="10" key="1">
    <citation type="submission" date="2025-08" db="UniProtKB">
        <authorList>
            <consortium name="RefSeq"/>
        </authorList>
    </citation>
    <scope>IDENTIFICATION</scope>
    <source>
        <strain evidence="10">11010-0011.00</strain>
        <tissue evidence="10">Whole body</tissue>
    </source>
</reference>
<accession>A0A6J2TP93</accession>
<dbReference type="InterPro" id="IPR050382">
    <property type="entry name" value="MFS_Na/Anion_cotransporter"/>
</dbReference>
<evidence type="ECO:0000259" key="8">
    <source>
        <dbReference type="PROSITE" id="PS50850"/>
    </source>
</evidence>
<dbReference type="GO" id="GO:0016020">
    <property type="term" value="C:membrane"/>
    <property type="evidence" value="ECO:0007669"/>
    <property type="project" value="UniProtKB-SubCell"/>
</dbReference>
<dbReference type="InterPro" id="IPR036259">
    <property type="entry name" value="MFS_trans_sf"/>
</dbReference>
<feature type="transmembrane region" description="Helical" evidence="7">
    <location>
        <begin position="122"/>
        <end position="142"/>
    </location>
</feature>
<keyword evidence="3 7" id="KW-0812">Transmembrane</keyword>
<dbReference type="Proteomes" id="UP000504634">
    <property type="component" value="Unplaced"/>
</dbReference>
<feature type="transmembrane region" description="Helical" evidence="7">
    <location>
        <begin position="445"/>
        <end position="463"/>
    </location>
</feature>
<dbReference type="Pfam" id="PF07690">
    <property type="entry name" value="MFS_1"/>
    <property type="match status" value="1"/>
</dbReference>
<dbReference type="GO" id="GO:0015293">
    <property type="term" value="F:symporter activity"/>
    <property type="evidence" value="ECO:0007669"/>
    <property type="project" value="UniProtKB-KW"/>
</dbReference>
<dbReference type="SUPFAM" id="SSF103473">
    <property type="entry name" value="MFS general substrate transporter"/>
    <property type="match status" value="1"/>
</dbReference>
<feature type="transmembrane region" description="Helical" evidence="7">
    <location>
        <begin position="351"/>
        <end position="370"/>
    </location>
</feature>